<sequence length="439" mass="49351">MGVQLAHTVNTQAMKHLKKTLLALVVSSDELRSLEWIGGGSMALLLERYAVLLESLETELNSKDSRSFRPVLIRMVRNLTRCSVLLGIILNGVFAPILARNGHRLHTTDRFYYSRRNLARLTASISVLLSIKPVILRMIARLNLGKLPESFLANLATIGGAVALYPNHALYQKHYLSVYFSVLFLELGYKLLEQIRPEKFKRELAKWSSGNVFFRSWYLFPLCFSQIYRNFVLDRDSCPRYCTKLLENLSTGLYEDGDSGSLCLAYFPQKVFGLLKYAFPAMVGLSLRDNMKPKELIKASFLRSAKMVVFLVGLGSSSLYLTKNNAFSRLSTSARLQLIGFLTGCSAALFANNAGTTYRSVWLYVLRLTLVSSTKAYSQDSKSRFHAFKIDKLLLALSASGILTINDFYKSREDLLDHVAKSKSIKKLAKVIDTGSLLV</sequence>
<dbReference type="STRING" id="1382522.W6MNF3"/>
<evidence type="ECO:0000313" key="2">
    <source>
        <dbReference type="Proteomes" id="UP000019384"/>
    </source>
</evidence>
<dbReference type="GeneID" id="34521534"/>
<dbReference type="HOGENOM" id="CLU_624140_0_0_1"/>
<dbReference type="OrthoDB" id="10386681at2759"/>
<gene>
    <name evidence="1" type="ORF">KUCA_T00004137001</name>
</gene>
<accession>W6MNF3</accession>
<dbReference type="AlphaFoldDB" id="W6MNF3"/>
<proteinExistence type="predicted"/>
<organism evidence="1 2">
    <name type="scientific">Kuraishia capsulata CBS 1993</name>
    <dbReference type="NCBI Taxonomy" id="1382522"/>
    <lineage>
        <taxon>Eukaryota</taxon>
        <taxon>Fungi</taxon>
        <taxon>Dikarya</taxon>
        <taxon>Ascomycota</taxon>
        <taxon>Saccharomycotina</taxon>
        <taxon>Pichiomycetes</taxon>
        <taxon>Pichiales</taxon>
        <taxon>Pichiaceae</taxon>
        <taxon>Kuraishia</taxon>
    </lineage>
</organism>
<reference evidence="1" key="1">
    <citation type="submission" date="2013-12" db="EMBL/GenBank/DDBJ databases">
        <authorList>
            <person name="Genoscope - CEA"/>
        </authorList>
    </citation>
    <scope>NUCLEOTIDE SEQUENCE</scope>
    <source>
        <strain evidence="1">CBS 1993</strain>
    </source>
</reference>
<keyword evidence="2" id="KW-1185">Reference proteome</keyword>
<evidence type="ECO:0000313" key="1">
    <source>
        <dbReference type="EMBL" id="CDK28156.1"/>
    </source>
</evidence>
<dbReference type="RefSeq" id="XP_022460146.1">
    <property type="nucleotide sequence ID" value="XM_022600840.1"/>
</dbReference>
<dbReference type="Proteomes" id="UP000019384">
    <property type="component" value="Unassembled WGS sequence"/>
</dbReference>
<name>W6MNF3_9ASCO</name>
<reference evidence="1" key="2">
    <citation type="submission" date="2014-02" db="EMBL/GenBank/DDBJ databases">
        <title>Complete DNA sequence of /Kuraishia capsulata/ illustrates novel genomic features among budding yeasts (/Saccharomycotina/).</title>
        <authorList>
            <person name="Morales L."/>
            <person name="Noel B."/>
            <person name="Porcel B."/>
            <person name="Marcet-Houben M."/>
            <person name="Hullo M-F."/>
            <person name="Sacerdot C."/>
            <person name="Tekaia F."/>
            <person name="Leh-Louis V."/>
            <person name="Despons L."/>
            <person name="Khanna V."/>
            <person name="Aury J-M."/>
            <person name="Barbe V."/>
            <person name="Couloux A."/>
            <person name="Labadie K."/>
            <person name="Pelletier E."/>
            <person name="Souciet J-L."/>
            <person name="Boekhout T."/>
            <person name="Gabaldon T."/>
            <person name="Wincker P."/>
            <person name="Dujon B."/>
        </authorList>
    </citation>
    <scope>NUCLEOTIDE SEQUENCE</scope>
    <source>
        <strain evidence="1">CBS 1993</strain>
    </source>
</reference>
<dbReference type="EMBL" id="HG793129">
    <property type="protein sequence ID" value="CDK28156.1"/>
    <property type="molecule type" value="Genomic_DNA"/>
</dbReference>
<protein>
    <submittedName>
        <fullName evidence="1">Uncharacterized protein</fullName>
    </submittedName>
</protein>